<dbReference type="Proteomes" id="UP000466966">
    <property type="component" value="Unassembled WGS sequence"/>
</dbReference>
<dbReference type="SUPFAM" id="SSF56317">
    <property type="entry name" value="Carbon-nitrogen hydrolase"/>
    <property type="match status" value="1"/>
</dbReference>
<feature type="transmembrane region" description="Helical" evidence="9">
    <location>
        <begin position="512"/>
        <end position="536"/>
    </location>
</feature>
<name>A0A844YXR3_9SPHN</name>
<dbReference type="Pfam" id="PF00795">
    <property type="entry name" value="CN_hydrolase"/>
    <property type="match status" value="1"/>
</dbReference>
<keyword evidence="11" id="KW-0449">Lipoprotein</keyword>
<keyword evidence="7 9" id="KW-0472">Membrane</keyword>
<dbReference type="InterPro" id="IPR036526">
    <property type="entry name" value="C-N_Hydrolase_sf"/>
</dbReference>
<dbReference type="GO" id="GO:0042158">
    <property type="term" value="P:lipoprotein biosynthetic process"/>
    <property type="evidence" value="ECO:0007669"/>
    <property type="project" value="UniProtKB-UniRule"/>
</dbReference>
<keyword evidence="8 9" id="KW-0012">Acyltransferase</keyword>
<accession>A0A844YXR3</accession>
<evidence type="ECO:0000256" key="9">
    <source>
        <dbReference type="HAMAP-Rule" id="MF_01148"/>
    </source>
</evidence>
<evidence type="ECO:0000313" key="12">
    <source>
        <dbReference type="Proteomes" id="UP000466966"/>
    </source>
</evidence>
<dbReference type="UniPathway" id="UPA00666"/>
<comment type="subcellular location">
    <subcellularLocation>
        <location evidence="1 9">Cell membrane</location>
        <topology evidence="1 9">Multi-pass membrane protein</topology>
    </subcellularLocation>
</comment>
<dbReference type="Gene3D" id="3.60.110.10">
    <property type="entry name" value="Carbon-nitrogen hydrolase"/>
    <property type="match status" value="1"/>
</dbReference>
<evidence type="ECO:0000256" key="2">
    <source>
        <dbReference type="ARBA" id="ARBA00010065"/>
    </source>
</evidence>
<feature type="transmembrane region" description="Helical" evidence="9">
    <location>
        <begin position="28"/>
        <end position="61"/>
    </location>
</feature>
<comment type="function">
    <text evidence="9">Catalyzes the phospholipid dependent N-acylation of the N-terminal cysteine of apolipoprotein, the last step in lipoprotein maturation.</text>
</comment>
<organism evidence="11 12">
    <name type="scientific">Alteraurantiacibacter buctensis</name>
    <dbReference type="NCBI Taxonomy" id="1503981"/>
    <lineage>
        <taxon>Bacteria</taxon>
        <taxon>Pseudomonadati</taxon>
        <taxon>Pseudomonadota</taxon>
        <taxon>Alphaproteobacteria</taxon>
        <taxon>Sphingomonadales</taxon>
        <taxon>Erythrobacteraceae</taxon>
        <taxon>Alteraurantiacibacter</taxon>
    </lineage>
</organism>
<comment type="caution">
    <text evidence="11">The sequence shown here is derived from an EMBL/GenBank/DDBJ whole genome shotgun (WGS) entry which is preliminary data.</text>
</comment>
<comment type="pathway">
    <text evidence="9">Protein modification; lipoprotein biosynthesis (N-acyl transfer).</text>
</comment>
<dbReference type="PANTHER" id="PTHR38686:SF1">
    <property type="entry name" value="APOLIPOPROTEIN N-ACYLTRANSFERASE"/>
    <property type="match status" value="1"/>
</dbReference>
<feature type="domain" description="CN hydrolase" evidence="10">
    <location>
        <begin position="242"/>
        <end position="510"/>
    </location>
</feature>
<dbReference type="CDD" id="cd07571">
    <property type="entry name" value="ALP_N-acyl_transferase"/>
    <property type="match status" value="1"/>
</dbReference>
<protein>
    <recommendedName>
        <fullName evidence="9">Apolipoprotein N-acyltransferase</fullName>
        <shortName evidence="9">ALP N-acyltransferase</shortName>
        <ecNumber evidence="9">2.3.1.269</ecNumber>
    </recommendedName>
</protein>
<evidence type="ECO:0000256" key="8">
    <source>
        <dbReference type="ARBA" id="ARBA00023315"/>
    </source>
</evidence>
<keyword evidence="12" id="KW-1185">Reference proteome</keyword>
<feature type="transmembrane region" description="Helical" evidence="9">
    <location>
        <begin position="178"/>
        <end position="204"/>
    </location>
</feature>
<evidence type="ECO:0000256" key="7">
    <source>
        <dbReference type="ARBA" id="ARBA00023136"/>
    </source>
</evidence>
<evidence type="ECO:0000259" key="10">
    <source>
        <dbReference type="PROSITE" id="PS50263"/>
    </source>
</evidence>
<feature type="transmembrane region" description="Helical" evidence="9">
    <location>
        <begin position="73"/>
        <end position="91"/>
    </location>
</feature>
<reference evidence="11 12" key="1">
    <citation type="submission" date="2019-12" db="EMBL/GenBank/DDBJ databases">
        <title>Genomic-based taxomic classification of the family Erythrobacteraceae.</title>
        <authorList>
            <person name="Xu L."/>
        </authorList>
    </citation>
    <scope>NUCLEOTIDE SEQUENCE [LARGE SCALE GENOMIC DNA]</scope>
    <source>
        <strain evidence="11 12">M0322</strain>
    </source>
</reference>
<dbReference type="PROSITE" id="PS50263">
    <property type="entry name" value="CN_HYDROLASE"/>
    <property type="match status" value="1"/>
</dbReference>
<comment type="similarity">
    <text evidence="2 9">Belongs to the CN hydrolase family. Apolipoprotein N-acyltransferase subfamily.</text>
</comment>
<dbReference type="InterPro" id="IPR045378">
    <property type="entry name" value="LNT_N"/>
</dbReference>
<dbReference type="EC" id="2.3.1.269" evidence="9"/>
<comment type="catalytic activity">
    <reaction evidence="9">
        <text>N-terminal S-1,2-diacyl-sn-glyceryl-L-cysteinyl-[lipoprotein] + a glycerophospholipid = N-acyl-S-1,2-diacyl-sn-glyceryl-L-cysteinyl-[lipoprotein] + a 2-acyl-sn-glycero-3-phospholipid + H(+)</text>
        <dbReference type="Rhea" id="RHEA:48228"/>
        <dbReference type="Rhea" id="RHEA-COMP:14681"/>
        <dbReference type="Rhea" id="RHEA-COMP:14684"/>
        <dbReference type="ChEBI" id="CHEBI:15378"/>
        <dbReference type="ChEBI" id="CHEBI:136912"/>
        <dbReference type="ChEBI" id="CHEBI:140656"/>
        <dbReference type="ChEBI" id="CHEBI:140657"/>
        <dbReference type="ChEBI" id="CHEBI:140660"/>
        <dbReference type="EC" id="2.3.1.269"/>
    </reaction>
</comment>
<feature type="transmembrane region" description="Helical" evidence="9">
    <location>
        <begin position="211"/>
        <end position="229"/>
    </location>
</feature>
<dbReference type="GO" id="GO:0005886">
    <property type="term" value="C:plasma membrane"/>
    <property type="evidence" value="ECO:0007669"/>
    <property type="project" value="UniProtKB-SubCell"/>
</dbReference>
<keyword evidence="5 9" id="KW-0812">Transmembrane</keyword>
<keyword evidence="4 9" id="KW-0808">Transferase</keyword>
<dbReference type="InterPro" id="IPR003010">
    <property type="entry name" value="C-N_Hydrolase"/>
</dbReference>
<keyword evidence="3 9" id="KW-1003">Cell membrane</keyword>
<gene>
    <name evidence="9 11" type="primary">lnt</name>
    <name evidence="11" type="ORF">GRI99_04360</name>
</gene>
<dbReference type="RefSeq" id="WP_160770730.1">
    <property type="nucleotide sequence ID" value="NZ_WTYV01000001.1"/>
</dbReference>
<keyword evidence="6 9" id="KW-1133">Transmembrane helix</keyword>
<evidence type="ECO:0000256" key="5">
    <source>
        <dbReference type="ARBA" id="ARBA00022692"/>
    </source>
</evidence>
<dbReference type="HAMAP" id="MF_01148">
    <property type="entry name" value="Lnt"/>
    <property type="match status" value="1"/>
</dbReference>
<dbReference type="NCBIfam" id="TIGR00546">
    <property type="entry name" value="lnt"/>
    <property type="match status" value="1"/>
</dbReference>
<feature type="transmembrane region" description="Helical" evidence="9">
    <location>
        <begin position="103"/>
        <end position="126"/>
    </location>
</feature>
<evidence type="ECO:0000256" key="6">
    <source>
        <dbReference type="ARBA" id="ARBA00022989"/>
    </source>
</evidence>
<dbReference type="GO" id="GO:0016410">
    <property type="term" value="F:N-acyltransferase activity"/>
    <property type="evidence" value="ECO:0007669"/>
    <property type="project" value="UniProtKB-UniRule"/>
</dbReference>
<dbReference type="InterPro" id="IPR004563">
    <property type="entry name" value="Apolipo_AcylTrfase"/>
</dbReference>
<sequence>MTGPAAEPLNGGPLKVGRLRAALLRRPAWAALALGVVSATGFVPLGLWPLALLAIGLFAWLLPHTSSPKQAAWLGWLFGWAHFTLGNNWIATAFTYQANMPAVLGWAAVPLLAVYLAVYPMLAAFGARRLAGTRGGHASVLAFAGCWIVAEWLRSWVFTGYSWNPFGMVLLGPFDRPGLAALVPVMGTYALSGLAVLLGAGLVLLLAQRRWLPAGLAAALVTAGMYWPAPAQEDGTLPVTVVQPGIPQPRINDPLFYEANFQRLTDLSRRAVGFDATPARRLVMWPEAGMADYLEEGYPQRHYDRTTALGSPVYARYLIARAIGRDAMLLTGGQRLEFGADRRLSGARNSVLAVDGSGQLVGYYDKAHLVPYGEYLPMRDLLEPLGLSRLVPGSVDFLPGPGPQTMDLGAFGKAGLQICYEIIFSGQVVDGDNRPDYISNGSSDGWFGAAGPPQHFAQARMRAIEEGLPVIRATPSGISGVIDAHGVVRHFLATGEAGRIDTLVPPALPPTLFARLGNMLALSWAALFLLLALVALRQARP</sequence>
<dbReference type="EMBL" id="WTYV01000001">
    <property type="protein sequence ID" value="MXO70867.1"/>
    <property type="molecule type" value="Genomic_DNA"/>
</dbReference>
<evidence type="ECO:0000256" key="3">
    <source>
        <dbReference type="ARBA" id="ARBA00022475"/>
    </source>
</evidence>
<dbReference type="Pfam" id="PF20154">
    <property type="entry name" value="LNT_N"/>
    <property type="match status" value="1"/>
</dbReference>
<feature type="transmembrane region" description="Helical" evidence="9">
    <location>
        <begin position="138"/>
        <end position="158"/>
    </location>
</feature>
<dbReference type="OrthoDB" id="9804277at2"/>
<dbReference type="AlphaFoldDB" id="A0A844YXR3"/>
<dbReference type="PANTHER" id="PTHR38686">
    <property type="entry name" value="APOLIPOPROTEIN N-ACYLTRANSFERASE"/>
    <property type="match status" value="1"/>
</dbReference>
<evidence type="ECO:0000256" key="1">
    <source>
        <dbReference type="ARBA" id="ARBA00004651"/>
    </source>
</evidence>
<proteinExistence type="inferred from homology"/>
<evidence type="ECO:0000313" key="11">
    <source>
        <dbReference type="EMBL" id="MXO70867.1"/>
    </source>
</evidence>
<evidence type="ECO:0000256" key="4">
    <source>
        <dbReference type="ARBA" id="ARBA00022679"/>
    </source>
</evidence>